<comment type="catalytic activity">
    <reaction evidence="9">
        <text>L-threonyl-[protein] + ATP = O-phospho-L-threonyl-[protein] + ADP + H(+)</text>
        <dbReference type="Rhea" id="RHEA:46608"/>
        <dbReference type="Rhea" id="RHEA-COMP:11060"/>
        <dbReference type="Rhea" id="RHEA-COMP:11605"/>
        <dbReference type="ChEBI" id="CHEBI:15378"/>
        <dbReference type="ChEBI" id="CHEBI:30013"/>
        <dbReference type="ChEBI" id="CHEBI:30616"/>
        <dbReference type="ChEBI" id="CHEBI:61977"/>
        <dbReference type="ChEBI" id="CHEBI:456216"/>
        <dbReference type="EC" id="2.7.11.1"/>
    </reaction>
</comment>
<dbReference type="FunFam" id="3.30.200.20:FF:000535">
    <property type="entry name" value="Non-specific serine/threonine protein kinase"/>
    <property type="match status" value="1"/>
</dbReference>
<keyword evidence="8" id="KW-0067">ATP-binding</keyword>
<dbReference type="InterPro" id="IPR000719">
    <property type="entry name" value="Prot_kinase_dom"/>
</dbReference>
<accession>A0A6A6RU54</accession>
<evidence type="ECO:0000256" key="9">
    <source>
        <dbReference type="ARBA" id="ARBA00047899"/>
    </source>
</evidence>
<organism evidence="15 16">
    <name type="scientific">Massarina eburnea CBS 473.64</name>
    <dbReference type="NCBI Taxonomy" id="1395130"/>
    <lineage>
        <taxon>Eukaryota</taxon>
        <taxon>Fungi</taxon>
        <taxon>Dikarya</taxon>
        <taxon>Ascomycota</taxon>
        <taxon>Pezizomycotina</taxon>
        <taxon>Dothideomycetes</taxon>
        <taxon>Pleosporomycetidae</taxon>
        <taxon>Pleosporales</taxon>
        <taxon>Massarineae</taxon>
        <taxon>Massarinaceae</taxon>
        <taxon>Massarina</taxon>
    </lineage>
</organism>
<dbReference type="PROSITE" id="PS50003">
    <property type="entry name" value="PH_DOMAIN"/>
    <property type="match status" value="1"/>
</dbReference>
<keyword evidence="6" id="KW-0547">Nucleotide-binding</keyword>
<dbReference type="Pfam" id="PF00169">
    <property type="entry name" value="PH"/>
    <property type="match status" value="1"/>
</dbReference>
<dbReference type="SMART" id="SM00285">
    <property type="entry name" value="PBD"/>
    <property type="match status" value="1"/>
</dbReference>
<feature type="region of interest" description="Disordered" evidence="11">
    <location>
        <begin position="259"/>
        <end position="546"/>
    </location>
</feature>
<dbReference type="InterPro" id="IPR051931">
    <property type="entry name" value="PAK3-like"/>
</dbReference>
<dbReference type="CDD" id="cd01093">
    <property type="entry name" value="CRIB_PAK_like"/>
    <property type="match status" value="1"/>
</dbReference>
<dbReference type="CDD" id="cd06614">
    <property type="entry name" value="STKc_PAK"/>
    <property type="match status" value="1"/>
</dbReference>
<dbReference type="Pfam" id="PF00786">
    <property type="entry name" value="PBD"/>
    <property type="match status" value="1"/>
</dbReference>
<evidence type="ECO:0000256" key="2">
    <source>
        <dbReference type="ARBA" id="ARBA00012513"/>
    </source>
</evidence>
<dbReference type="InterPro" id="IPR036936">
    <property type="entry name" value="CRIB_dom_sf"/>
</dbReference>
<dbReference type="InterPro" id="IPR000095">
    <property type="entry name" value="CRIB_dom"/>
</dbReference>
<evidence type="ECO:0000256" key="4">
    <source>
        <dbReference type="ARBA" id="ARBA00022527"/>
    </source>
</evidence>
<dbReference type="Gene3D" id="3.30.200.20">
    <property type="entry name" value="Phosphorylase Kinase, domain 1"/>
    <property type="match status" value="1"/>
</dbReference>
<comment type="catalytic activity">
    <reaction evidence="10">
        <text>L-seryl-[protein] + ATP = O-phospho-L-seryl-[protein] + ADP + H(+)</text>
        <dbReference type="Rhea" id="RHEA:17989"/>
        <dbReference type="Rhea" id="RHEA-COMP:9863"/>
        <dbReference type="Rhea" id="RHEA-COMP:11604"/>
        <dbReference type="ChEBI" id="CHEBI:15378"/>
        <dbReference type="ChEBI" id="CHEBI:29999"/>
        <dbReference type="ChEBI" id="CHEBI:30616"/>
        <dbReference type="ChEBI" id="CHEBI:83421"/>
        <dbReference type="ChEBI" id="CHEBI:456216"/>
        <dbReference type="EC" id="2.7.11.1"/>
    </reaction>
</comment>
<dbReference type="FunFam" id="1.10.510.10:FF:000139">
    <property type="entry name" value="Non-specific serine/threonine protein kinase"/>
    <property type="match status" value="1"/>
</dbReference>
<feature type="compositionally biased region" description="Low complexity" evidence="11">
    <location>
        <begin position="453"/>
        <end position="465"/>
    </location>
</feature>
<name>A0A6A6RU54_9PLEO</name>
<evidence type="ECO:0000256" key="11">
    <source>
        <dbReference type="SAM" id="MobiDB-lite"/>
    </source>
</evidence>
<dbReference type="OrthoDB" id="248923at2759"/>
<dbReference type="InterPro" id="IPR008271">
    <property type="entry name" value="Ser/Thr_kinase_AS"/>
</dbReference>
<dbReference type="SMART" id="SM00233">
    <property type="entry name" value="PH"/>
    <property type="match status" value="1"/>
</dbReference>
<comment type="similarity">
    <text evidence="1">Belongs to the protein kinase superfamily. STE Ser/Thr protein kinase family. STE20 subfamily.</text>
</comment>
<evidence type="ECO:0000259" key="12">
    <source>
        <dbReference type="PROSITE" id="PS50003"/>
    </source>
</evidence>
<evidence type="ECO:0000256" key="3">
    <source>
        <dbReference type="ARBA" id="ARBA00022507"/>
    </source>
</evidence>
<evidence type="ECO:0000256" key="6">
    <source>
        <dbReference type="ARBA" id="ARBA00022741"/>
    </source>
</evidence>
<dbReference type="PANTHER" id="PTHR45832:SF22">
    <property type="entry name" value="SERINE_THREONINE-PROTEIN KINASE SAMKA-RELATED"/>
    <property type="match status" value="1"/>
</dbReference>
<keyword evidence="4" id="KW-0723">Serine/threonine-protein kinase</keyword>
<feature type="compositionally biased region" description="Polar residues" evidence="11">
    <location>
        <begin position="470"/>
        <end position="495"/>
    </location>
</feature>
<evidence type="ECO:0000259" key="14">
    <source>
        <dbReference type="PROSITE" id="PS50108"/>
    </source>
</evidence>
<evidence type="ECO:0000256" key="7">
    <source>
        <dbReference type="ARBA" id="ARBA00022777"/>
    </source>
</evidence>
<dbReference type="SUPFAM" id="SSF56112">
    <property type="entry name" value="Protein kinase-like (PK-like)"/>
    <property type="match status" value="1"/>
</dbReference>
<dbReference type="InterPro" id="IPR011993">
    <property type="entry name" value="PH-like_dom_sf"/>
</dbReference>
<keyword evidence="16" id="KW-1185">Reference proteome</keyword>
<proteinExistence type="inferred from homology"/>
<dbReference type="GO" id="GO:0019236">
    <property type="term" value="P:response to pheromone"/>
    <property type="evidence" value="ECO:0007669"/>
    <property type="project" value="UniProtKB-KW"/>
</dbReference>
<evidence type="ECO:0000256" key="10">
    <source>
        <dbReference type="ARBA" id="ARBA00048679"/>
    </source>
</evidence>
<dbReference type="InterPro" id="IPR011009">
    <property type="entry name" value="Kinase-like_dom_sf"/>
</dbReference>
<feature type="compositionally biased region" description="Polar residues" evidence="11">
    <location>
        <begin position="399"/>
        <end position="408"/>
    </location>
</feature>
<dbReference type="Gene3D" id="1.10.510.10">
    <property type="entry name" value="Transferase(Phosphotransferase) domain 1"/>
    <property type="match status" value="1"/>
</dbReference>
<dbReference type="PROSITE" id="PS50011">
    <property type="entry name" value="PROTEIN_KINASE_DOM"/>
    <property type="match status" value="1"/>
</dbReference>
<evidence type="ECO:0000313" key="15">
    <source>
        <dbReference type="EMBL" id="KAF2637778.1"/>
    </source>
</evidence>
<feature type="domain" description="Protein kinase" evidence="13">
    <location>
        <begin position="564"/>
        <end position="833"/>
    </location>
</feature>
<feature type="compositionally biased region" description="Basic and acidic residues" evidence="11">
    <location>
        <begin position="352"/>
        <end position="370"/>
    </location>
</feature>
<dbReference type="SMART" id="SM00220">
    <property type="entry name" value="S_TKc"/>
    <property type="match status" value="1"/>
</dbReference>
<evidence type="ECO:0000313" key="16">
    <source>
        <dbReference type="Proteomes" id="UP000799753"/>
    </source>
</evidence>
<gene>
    <name evidence="15" type="ORF">P280DRAFT_492170</name>
</gene>
<evidence type="ECO:0000256" key="5">
    <source>
        <dbReference type="ARBA" id="ARBA00022679"/>
    </source>
</evidence>
<dbReference type="SUPFAM" id="SSF50729">
    <property type="entry name" value="PH domain-like"/>
    <property type="match status" value="1"/>
</dbReference>
<dbReference type="Gene3D" id="2.30.29.30">
    <property type="entry name" value="Pleckstrin-homology domain (PH domain)/Phosphotyrosine-binding domain (PTB)"/>
    <property type="match status" value="1"/>
</dbReference>
<dbReference type="EMBL" id="MU006792">
    <property type="protein sequence ID" value="KAF2637778.1"/>
    <property type="molecule type" value="Genomic_DNA"/>
</dbReference>
<sequence>MYSRDQFMNPGPAPRPPTDRPRLALTPNTSSTLPGNMAGMSLQSPAYNGGGGYNTNSYAGNGSSTSLIRPQSEKSISATGTVKEGNVKVKDEGLFKSFVWADRWLVLKEFELAFFKSPNATKVANAILLRDVLGVERSDTQPLSFEITRSLNPNKGSSPPRDGPTKIITCKVETDDEVYSWIDSIYQRCPSMGGVSNPTNFTHRVHVGFDPNSGAFVGLPVEWEKLLTASALTKDDYAKNPKAVLEVLEFYTEKLVKRTDDPQQYPSGTPTPSVGGGPEKQLGYGSGNSVAPPRPGPPNGYQRQDSYSGIARQDTPPSGSGYGAPQGGQQDPRYDERRRMEEARAQQQQRDQQQRQREREEYERREREELAAYNASLPQKKVPMAQQEVGGGAYDTRDTSPTGQQGRYNPSRPAPSTPGAPRTPGQQAQPPGSLRQMAAQRPAPSAPKQNGSPQARPPQGQQQRPPVQPTASYQNSSGNIPRPVNGQTQQKQYQGSAAPKPLNVAAKQPTGAPASEAVKKAEQALTAKKEEPARKDQRMSSMTESEVMAKLREVVSKDNPLTSYNKQKKIGQGASGSVYVARIREGATSPMAKTILQENGPRAQVAIKQMDLRNQPRKELIVNEIIVMKDSKHPNIVNFLDAFLQEEQSELWVVMEFMEGGALTDVIDNNPSITEDQISTICLETCQGLEHLHQQNIIHRDIKSDNVLLDGRGNVKITDFGFCAKLTEQRSKRATMVGTPYWMAPEVVKQKEYGNKVDIWSLGIMAIEMIESEPPYLNEEPLKALYLIATNGTPRLKKPDKLSKELKAFLSVCLCVDVKSRASAGELLEHDFLKNGCSLNSLAQLLNFRKSGNH</sequence>
<dbReference type="FunFam" id="3.90.810.10:FF:000005">
    <property type="entry name" value="Non-specific serine/threonine protein kinase"/>
    <property type="match status" value="1"/>
</dbReference>
<dbReference type="PROSITE" id="PS00108">
    <property type="entry name" value="PROTEIN_KINASE_ST"/>
    <property type="match status" value="1"/>
</dbReference>
<protein>
    <recommendedName>
        <fullName evidence="2">non-specific serine/threonine protein kinase</fullName>
        <ecNumber evidence="2">2.7.11.1</ecNumber>
    </recommendedName>
</protein>
<dbReference type="Gene3D" id="3.90.810.10">
    <property type="entry name" value="CRIB domain"/>
    <property type="match status" value="1"/>
</dbReference>
<dbReference type="CDD" id="cd13279">
    <property type="entry name" value="PH_Cla4_Ste20"/>
    <property type="match status" value="1"/>
</dbReference>
<feature type="compositionally biased region" description="Basic and acidic residues" evidence="11">
    <location>
        <begin position="332"/>
        <end position="344"/>
    </location>
</feature>
<dbReference type="InterPro" id="IPR001849">
    <property type="entry name" value="PH_domain"/>
</dbReference>
<evidence type="ECO:0000256" key="8">
    <source>
        <dbReference type="ARBA" id="ARBA00022840"/>
    </source>
</evidence>
<dbReference type="PROSITE" id="PS50108">
    <property type="entry name" value="CRIB"/>
    <property type="match status" value="1"/>
</dbReference>
<dbReference type="EC" id="2.7.11.1" evidence="2"/>
<reference evidence="15" key="1">
    <citation type="journal article" date="2020" name="Stud. Mycol.">
        <title>101 Dothideomycetes genomes: a test case for predicting lifestyles and emergence of pathogens.</title>
        <authorList>
            <person name="Haridas S."/>
            <person name="Albert R."/>
            <person name="Binder M."/>
            <person name="Bloem J."/>
            <person name="Labutti K."/>
            <person name="Salamov A."/>
            <person name="Andreopoulos B."/>
            <person name="Baker S."/>
            <person name="Barry K."/>
            <person name="Bills G."/>
            <person name="Bluhm B."/>
            <person name="Cannon C."/>
            <person name="Castanera R."/>
            <person name="Culley D."/>
            <person name="Daum C."/>
            <person name="Ezra D."/>
            <person name="Gonzalez J."/>
            <person name="Henrissat B."/>
            <person name="Kuo A."/>
            <person name="Liang C."/>
            <person name="Lipzen A."/>
            <person name="Lutzoni F."/>
            <person name="Magnuson J."/>
            <person name="Mondo S."/>
            <person name="Nolan M."/>
            <person name="Ohm R."/>
            <person name="Pangilinan J."/>
            <person name="Park H.-J."/>
            <person name="Ramirez L."/>
            <person name="Alfaro M."/>
            <person name="Sun H."/>
            <person name="Tritt A."/>
            <person name="Yoshinaga Y."/>
            <person name="Zwiers L.-H."/>
            <person name="Turgeon B."/>
            <person name="Goodwin S."/>
            <person name="Spatafora J."/>
            <person name="Crous P."/>
            <person name="Grigoriev I."/>
        </authorList>
    </citation>
    <scope>NUCLEOTIDE SEQUENCE</scope>
    <source>
        <strain evidence="15">CBS 473.64</strain>
    </source>
</reference>
<dbReference type="PANTHER" id="PTHR45832">
    <property type="entry name" value="SERINE/THREONINE-PROTEIN KINASE SAMKA-RELATED-RELATED"/>
    <property type="match status" value="1"/>
</dbReference>
<dbReference type="AlphaFoldDB" id="A0A6A6RU54"/>
<dbReference type="GO" id="GO:0004674">
    <property type="term" value="F:protein serine/threonine kinase activity"/>
    <property type="evidence" value="ECO:0007669"/>
    <property type="project" value="UniProtKB-KW"/>
</dbReference>
<dbReference type="Proteomes" id="UP000799753">
    <property type="component" value="Unassembled WGS sequence"/>
</dbReference>
<dbReference type="Pfam" id="PF00069">
    <property type="entry name" value="Pkinase"/>
    <property type="match status" value="1"/>
</dbReference>
<evidence type="ECO:0000259" key="13">
    <source>
        <dbReference type="PROSITE" id="PS50011"/>
    </source>
</evidence>
<keyword evidence="7 15" id="KW-0418">Kinase</keyword>
<evidence type="ECO:0000256" key="1">
    <source>
        <dbReference type="ARBA" id="ARBA00008874"/>
    </source>
</evidence>
<dbReference type="GO" id="GO:0005524">
    <property type="term" value="F:ATP binding"/>
    <property type="evidence" value="ECO:0007669"/>
    <property type="project" value="UniProtKB-KW"/>
</dbReference>
<dbReference type="InterPro" id="IPR033923">
    <property type="entry name" value="PAK_BD"/>
</dbReference>
<feature type="domain" description="CRIB" evidence="14">
    <location>
        <begin position="195"/>
        <end position="208"/>
    </location>
</feature>
<feature type="region of interest" description="Disordered" evidence="11">
    <location>
        <begin position="1"/>
        <end position="43"/>
    </location>
</feature>
<keyword evidence="3" id="KW-0589">Pheromone response</keyword>
<keyword evidence="5" id="KW-0808">Transferase</keyword>
<feature type="compositionally biased region" description="Basic and acidic residues" evidence="11">
    <location>
        <begin position="517"/>
        <end position="538"/>
    </location>
</feature>
<feature type="domain" description="PH" evidence="12">
    <location>
        <begin position="80"/>
        <end position="190"/>
    </location>
</feature>